<dbReference type="PANTHER" id="PTHR22789">
    <property type="entry name" value="FUCULOSE PHOSPHATE ALDOLASE"/>
    <property type="match status" value="1"/>
</dbReference>
<evidence type="ECO:0000259" key="3">
    <source>
        <dbReference type="SMART" id="SM01007"/>
    </source>
</evidence>
<dbReference type="AlphaFoldDB" id="A0A413FAI7"/>
<dbReference type="GO" id="GO:0019323">
    <property type="term" value="P:pentose catabolic process"/>
    <property type="evidence" value="ECO:0007669"/>
    <property type="project" value="TreeGrafter"/>
</dbReference>
<dbReference type="GO" id="GO:0016832">
    <property type="term" value="F:aldehyde-lyase activity"/>
    <property type="evidence" value="ECO:0007669"/>
    <property type="project" value="TreeGrafter"/>
</dbReference>
<protein>
    <submittedName>
        <fullName evidence="4">Class II aldolase/adducin family protein</fullName>
    </submittedName>
</protein>
<feature type="domain" description="Class II aldolase/adducin N-terminal" evidence="3">
    <location>
        <begin position="8"/>
        <end position="184"/>
    </location>
</feature>
<keyword evidence="1" id="KW-0479">Metal-binding</keyword>
<proteinExistence type="predicted"/>
<dbReference type="SMART" id="SM01007">
    <property type="entry name" value="Aldolase_II"/>
    <property type="match status" value="1"/>
</dbReference>
<reference evidence="4 5" key="1">
    <citation type="submission" date="2018-08" db="EMBL/GenBank/DDBJ databases">
        <title>A genome reference for cultivated species of the human gut microbiota.</title>
        <authorList>
            <person name="Zou Y."/>
            <person name="Xue W."/>
            <person name="Luo G."/>
        </authorList>
    </citation>
    <scope>NUCLEOTIDE SEQUENCE [LARGE SCALE GENOMIC DNA]</scope>
    <source>
        <strain evidence="4 5">AF04-15</strain>
    </source>
</reference>
<dbReference type="Proteomes" id="UP000283880">
    <property type="component" value="Unassembled WGS sequence"/>
</dbReference>
<dbReference type="GO" id="GO:0046872">
    <property type="term" value="F:metal ion binding"/>
    <property type="evidence" value="ECO:0007669"/>
    <property type="project" value="UniProtKB-KW"/>
</dbReference>
<dbReference type="GO" id="GO:0005829">
    <property type="term" value="C:cytosol"/>
    <property type="evidence" value="ECO:0007669"/>
    <property type="project" value="TreeGrafter"/>
</dbReference>
<keyword evidence="2" id="KW-0456">Lyase</keyword>
<gene>
    <name evidence="4" type="ORF">DWV29_20770</name>
</gene>
<evidence type="ECO:0000313" key="4">
    <source>
        <dbReference type="EMBL" id="RGX25710.1"/>
    </source>
</evidence>
<dbReference type="PANTHER" id="PTHR22789:SF0">
    <property type="entry name" value="3-OXO-TETRONATE 4-PHOSPHATE DECARBOXYLASE-RELATED"/>
    <property type="match status" value="1"/>
</dbReference>
<evidence type="ECO:0000256" key="1">
    <source>
        <dbReference type="ARBA" id="ARBA00022723"/>
    </source>
</evidence>
<dbReference type="InterPro" id="IPR050197">
    <property type="entry name" value="Aldolase_class_II_sugar_metab"/>
</dbReference>
<comment type="caution">
    <text evidence="4">The sequence shown here is derived from an EMBL/GenBank/DDBJ whole genome shotgun (WGS) entry which is preliminary data.</text>
</comment>
<evidence type="ECO:0000256" key="2">
    <source>
        <dbReference type="ARBA" id="ARBA00023239"/>
    </source>
</evidence>
<dbReference type="Gene3D" id="3.40.225.10">
    <property type="entry name" value="Class II aldolase/adducin N-terminal domain"/>
    <property type="match status" value="1"/>
</dbReference>
<dbReference type="RefSeq" id="WP_007716244.1">
    <property type="nucleotide sequence ID" value="NZ_BAABXR010000002.1"/>
</dbReference>
<dbReference type="OrthoDB" id="9794581at2"/>
<dbReference type="Pfam" id="PF00596">
    <property type="entry name" value="Aldolase_II"/>
    <property type="match status" value="1"/>
</dbReference>
<evidence type="ECO:0000313" key="5">
    <source>
        <dbReference type="Proteomes" id="UP000283880"/>
    </source>
</evidence>
<dbReference type="EMBL" id="QSBM01000018">
    <property type="protein sequence ID" value="RGX25710.1"/>
    <property type="molecule type" value="Genomic_DNA"/>
</dbReference>
<dbReference type="InterPro" id="IPR001303">
    <property type="entry name" value="Aldolase_II/adducin_N"/>
</dbReference>
<dbReference type="SUPFAM" id="SSF53639">
    <property type="entry name" value="AraD/HMP-PK domain-like"/>
    <property type="match status" value="1"/>
</dbReference>
<name>A0A413FAI7_9FIRM</name>
<accession>A0A413FAI7</accession>
<sequence length="213" mass="23189">MKYEAERNSMIQAALTMLQYRLIALAGGNVALRMPCGNFLVTPSAMAYETMKPEDIVLVDRDGNTVEGARRPSSDMKALLYIFNHKPEVGAVIHTHQPYATAVGLVEDELPGCLVTILDACRTAVPVAPFTISSDEGMGKLTVEYCKDALAVILRNHGVIAFGGDLDEALHSAIYLEESAKTYLAARSLGPIHLLTPEEIEAESAPRDNYRQP</sequence>
<organism evidence="4 5">
    <name type="scientific">Enterocloster asparagiformis</name>
    <dbReference type="NCBI Taxonomy" id="333367"/>
    <lineage>
        <taxon>Bacteria</taxon>
        <taxon>Bacillati</taxon>
        <taxon>Bacillota</taxon>
        <taxon>Clostridia</taxon>
        <taxon>Lachnospirales</taxon>
        <taxon>Lachnospiraceae</taxon>
        <taxon>Enterocloster</taxon>
    </lineage>
</organism>
<dbReference type="InterPro" id="IPR036409">
    <property type="entry name" value="Aldolase_II/adducin_N_sf"/>
</dbReference>